<comment type="caution">
    <text evidence="2">The sequence shown here is derived from an EMBL/GenBank/DDBJ whole genome shotgun (WGS) entry which is preliminary data.</text>
</comment>
<keyword evidence="1" id="KW-1133">Transmembrane helix</keyword>
<proteinExistence type="predicted"/>
<evidence type="ECO:0000256" key="1">
    <source>
        <dbReference type="SAM" id="Phobius"/>
    </source>
</evidence>
<evidence type="ECO:0000313" key="3">
    <source>
        <dbReference type="Proteomes" id="UP000587942"/>
    </source>
</evidence>
<keyword evidence="1" id="KW-0472">Membrane</keyword>
<sequence length="72" mass="8446">MKHKIVVVFTFVVLLFISTSAIYYAGNWLAAFIDHENLKFAFRIIWTLIIISISSRIWESMLRRVKRDSGIV</sequence>
<dbReference type="EMBL" id="JAAVUM010000002">
    <property type="protein sequence ID" value="NKE04685.1"/>
    <property type="molecule type" value="Genomic_DNA"/>
</dbReference>
<keyword evidence="1" id="KW-0812">Transmembrane</keyword>
<organism evidence="2 3">
    <name type="scientific">Mesobacillus selenatarsenatis</name>
    <dbReference type="NCBI Taxonomy" id="388741"/>
    <lineage>
        <taxon>Bacteria</taxon>
        <taxon>Bacillati</taxon>
        <taxon>Bacillota</taxon>
        <taxon>Bacilli</taxon>
        <taxon>Bacillales</taxon>
        <taxon>Bacillaceae</taxon>
        <taxon>Mesobacillus</taxon>
    </lineage>
</organism>
<gene>
    <name evidence="2" type="ORF">GWK17_04230</name>
</gene>
<accession>A0A846TKV6</accession>
<dbReference type="AlphaFoldDB" id="A0A846TKV6"/>
<dbReference type="Proteomes" id="UP000587942">
    <property type="component" value="Unassembled WGS sequence"/>
</dbReference>
<evidence type="ECO:0000313" key="2">
    <source>
        <dbReference type="EMBL" id="NKE04685.1"/>
    </source>
</evidence>
<feature type="transmembrane region" description="Helical" evidence="1">
    <location>
        <begin position="40"/>
        <end position="58"/>
    </location>
</feature>
<protein>
    <submittedName>
        <fullName evidence="2">Uncharacterized protein</fullName>
    </submittedName>
</protein>
<reference evidence="2 3" key="1">
    <citation type="submission" date="2020-03" db="EMBL/GenBank/DDBJ databases">
        <authorList>
            <person name="Sun Q."/>
        </authorList>
    </citation>
    <scope>NUCLEOTIDE SEQUENCE [LARGE SCALE GENOMIC DNA]</scope>
    <source>
        <strain evidence="2 3">KACC 21451</strain>
    </source>
</reference>
<name>A0A846TKV6_9BACI</name>